<proteinExistence type="predicted"/>
<dbReference type="SUPFAM" id="SSF48403">
    <property type="entry name" value="Ankyrin repeat"/>
    <property type="match status" value="1"/>
</dbReference>
<evidence type="ECO:0000256" key="2">
    <source>
        <dbReference type="ARBA" id="ARBA00023043"/>
    </source>
</evidence>
<sequence>MHRAAEKGHCHIVKYLLQDPNVMVNVQDALGLTPIGVAIEAGHADMVRTLLSELECKVCTSRSYTMLLARAARCGHYSIWSTLSEFGTEQGFEGLSQTTLQDMALLAMENDHVDMIAKLLTNVSLGASVKLRLFENAIGLYSDRLVPVLLNTIGYPAWNDLQDLLQLAAHRPSTTVLLHILNDAAIRLPDKYVFPRLCDRAAYKGNLPALRLFIAYPVKTRYQYRPDLYTGNRITFEQLAFSEGVRGNQVAVVEFLLLTYSDHIVVNANIYVGARDEYSYSALTLVMRRGDHAMLNALLSLSPDISLDFRSGTMEAALGDVVARRDRSMYHTLLSTKRMVPNEPWTEKLQSQSEGDLWGFRFSRITKEEDQEVFTFFDVELGRKKLVVPELKLRAFHDYDEWSASNRSFSPS</sequence>
<dbReference type="Gene3D" id="1.25.40.20">
    <property type="entry name" value="Ankyrin repeat-containing domain"/>
    <property type="match status" value="2"/>
</dbReference>
<accession>A0A0F4GGV1</accession>
<organism evidence="3 4">
    <name type="scientific">Zymoseptoria brevis</name>
    <dbReference type="NCBI Taxonomy" id="1047168"/>
    <lineage>
        <taxon>Eukaryota</taxon>
        <taxon>Fungi</taxon>
        <taxon>Dikarya</taxon>
        <taxon>Ascomycota</taxon>
        <taxon>Pezizomycotina</taxon>
        <taxon>Dothideomycetes</taxon>
        <taxon>Dothideomycetidae</taxon>
        <taxon>Mycosphaerellales</taxon>
        <taxon>Mycosphaerellaceae</taxon>
        <taxon>Zymoseptoria</taxon>
    </lineage>
</organism>
<dbReference type="AlphaFoldDB" id="A0A0F4GGV1"/>
<evidence type="ECO:0000313" key="3">
    <source>
        <dbReference type="EMBL" id="KJX95425.1"/>
    </source>
</evidence>
<dbReference type="SMART" id="SM00248">
    <property type="entry name" value="ANK"/>
    <property type="match status" value="2"/>
</dbReference>
<keyword evidence="1" id="KW-0677">Repeat</keyword>
<keyword evidence="2" id="KW-0040">ANK repeat</keyword>
<comment type="caution">
    <text evidence="3">The sequence shown here is derived from an EMBL/GenBank/DDBJ whole genome shotgun (WGS) entry which is preliminary data.</text>
</comment>
<dbReference type="EMBL" id="LAFY01004072">
    <property type="protein sequence ID" value="KJX95425.1"/>
    <property type="molecule type" value="Genomic_DNA"/>
</dbReference>
<dbReference type="PANTHER" id="PTHR24198">
    <property type="entry name" value="ANKYRIN REPEAT AND PROTEIN KINASE DOMAIN-CONTAINING PROTEIN"/>
    <property type="match status" value="1"/>
</dbReference>
<dbReference type="InterPro" id="IPR036770">
    <property type="entry name" value="Ankyrin_rpt-contain_sf"/>
</dbReference>
<dbReference type="STRING" id="1047168.A0A0F4GGV1"/>
<dbReference type="Proteomes" id="UP000033647">
    <property type="component" value="Unassembled WGS sequence"/>
</dbReference>
<dbReference type="Pfam" id="PF12796">
    <property type="entry name" value="Ank_2"/>
    <property type="match status" value="1"/>
</dbReference>
<evidence type="ECO:0000313" key="4">
    <source>
        <dbReference type="Proteomes" id="UP000033647"/>
    </source>
</evidence>
<evidence type="ECO:0000256" key="1">
    <source>
        <dbReference type="ARBA" id="ARBA00022737"/>
    </source>
</evidence>
<dbReference type="InterPro" id="IPR002110">
    <property type="entry name" value="Ankyrin_rpt"/>
</dbReference>
<keyword evidence="4" id="KW-1185">Reference proteome</keyword>
<protein>
    <submittedName>
        <fullName evidence="3">Uncharacterized protein</fullName>
    </submittedName>
</protein>
<dbReference type="PANTHER" id="PTHR24198:SF165">
    <property type="entry name" value="ANKYRIN REPEAT-CONTAINING PROTEIN-RELATED"/>
    <property type="match status" value="1"/>
</dbReference>
<gene>
    <name evidence="3" type="ORF">TI39_contig4112g00036</name>
</gene>
<name>A0A0F4GGV1_9PEZI</name>
<dbReference type="OrthoDB" id="20872at2759"/>
<reference evidence="3 4" key="1">
    <citation type="submission" date="2015-03" db="EMBL/GenBank/DDBJ databases">
        <title>RNA-seq based gene annotation and comparative genomics of four Zymoseptoria species reveal species-specific pathogenicity related genes and transposable element activity.</title>
        <authorList>
            <person name="Grandaubert J."/>
            <person name="Bhattacharyya A."/>
            <person name="Stukenbrock E.H."/>
        </authorList>
    </citation>
    <scope>NUCLEOTIDE SEQUENCE [LARGE SCALE GENOMIC DNA]</scope>
    <source>
        <strain evidence="3 4">Zb18110</strain>
    </source>
</reference>